<dbReference type="EnsemblPlants" id="KQL05761">
    <property type="protein sequence ID" value="KQL05761"/>
    <property type="gene ID" value="SETIT_005397mg"/>
</dbReference>
<reference evidence="2" key="2">
    <citation type="submission" date="2018-08" db="UniProtKB">
        <authorList>
            <consortium name="EnsemblPlants"/>
        </authorList>
    </citation>
    <scope>IDENTIFICATION</scope>
    <source>
        <strain evidence="2">Yugu1</strain>
    </source>
</reference>
<proteinExistence type="predicted"/>
<evidence type="ECO:0000256" key="1">
    <source>
        <dbReference type="SAM" id="Phobius"/>
    </source>
</evidence>
<dbReference type="EMBL" id="AGNK02003163">
    <property type="status" value="NOT_ANNOTATED_CDS"/>
    <property type="molecule type" value="Genomic_DNA"/>
</dbReference>
<dbReference type="HOGENOM" id="CLU_3160923_0_0_1"/>
<keyword evidence="1" id="KW-0472">Membrane</keyword>
<keyword evidence="1" id="KW-1133">Transmembrane helix</keyword>
<keyword evidence="3" id="KW-1185">Reference proteome</keyword>
<dbReference type="Gramene" id="KQL05761">
    <property type="protein sequence ID" value="KQL05761"/>
    <property type="gene ID" value="SETIT_005397mg"/>
</dbReference>
<name>K3XTZ0_SETIT</name>
<evidence type="ECO:0000313" key="2">
    <source>
        <dbReference type="EnsemblPlants" id="KQL05761"/>
    </source>
</evidence>
<organism evidence="2 3">
    <name type="scientific">Setaria italica</name>
    <name type="common">Foxtail millet</name>
    <name type="synonym">Panicum italicum</name>
    <dbReference type="NCBI Taxonomy" id="4555"/>
    <lineage>
        <taxon>Eukaryota</taxon>
        <taxon>Viridiplantae</taxon>
        <taxon>Streptophyta</taxon>
        <taxon>Embryophyta</taxon>
        <taxon>Tracheophyta</taxon>
        <taxon>Spermatophyta</taxon>
        <taxon>Magnoliopsida</taxon>
        <taxon>Liliopsida</taxon>
        <taxon>Poales</taxon>
        <taxon>Poaceae</taxon>
        <taxon>PACMAD clade</taxon>
        <taxon>Panicoideae</taxon>
        <taxon>Panicodae</taxon>
        <taxon>Paniceae</taxon>
        <taxon>Cenchrinae</taxon>
        <taxon>Setaria</taxon>
    </lineage>
</organism>
<feature type="transmembrane region" description="Helical" evidence="1">
    <location>
        <begin position="7"/>
        <end position="24"/>
    </location>
</feature>
<protein>
    <submittedName>
        <fullName evidence="2">Uncharacterized protein</fullName>
    </submittedName>
</protein>
<dbReference type="InParanoid" id="K3XTZ0"/>
<dbReference type="AlphaFoldDB" id="K3XTZ0"/>
<dbReference type="Proteomes" id="UP000004995">
    <property type="component" value="Unassembled WGS sequence"/>
</dbReference>
<evidence type="ECO:0000313" key="3">
    <source>
        <dbReference type="Proteomes" id="UP000004995"/>
    </source>
</evidence>
<accession>K3XTZ0</accession>
<reference evidence="3" key="1">
    <citation type="journal article" date="2012" name="Nat. Biotechnol.">
        <title>Reference genome sequence of the model plant Setaria.</title>
        <authorList>
            <person name="Bennetzen J.L."/>
            <person name="Schmutz J."/>
            <person name="Wang H."/>
            <person name="Percifield R."/>
            <person name="Hawkins J."/>
            <person name="Pontaroli A.C."/>
            <person name="Estep M."/>
            <person name="Feng L."/>
            <person name="Vaughn J.N."/>
            <person name="Grimwood J."/>
            <person name="Jenkins J."/>
            <person name="Barry K."/>
            <person name="Lindquist E."/>
            <person name="Hellsten U."/>
            <person name="Deshpande S."/>
            <person name="Wang X."/>
            <person name="Wu X."/>
            <person name="Mitros T."/>
            <person name="Triplett J."/>
            <person name="Yang X."/>
            <person name="Ye C.Y."/>
            <person name="Mauro-Herrera M."/>
            <person name="Wang L."/>
            <person name="Li P."/>
            <person name="Sharma M."/>
            <person name="Sharma R."/>
            <person name="Ronald P.C."/>
            <person name="Panaud O."/>
            <person name="Kellogg E.A."/>
            <person name="Brutnell T.P."/>
            <person name="Doust A.N."/>
            <person name="Tuskan G.A."/>
            <person name="Rokhsar D."/>
            <person name="Devos K.M."/>
        </authorList>
    </citation>
    <scope>NUCLEOTIDE SEQUENCE [LARGE SCALE GENOMIC DNA]</scope>
    <source>
        <strain evidence="3">cv. Yugu1</strain>
    </source>
</reference>
<keyword evidence="1" id="KW-0812">Transmembrane</keyword>
<sequence length="48" mass="5544">MEHRMELFLCYASSMILLVMLIKVAAKERVHLLCTWSLGMLTFLSSLI</sequence>